<evidence type="ECO:0000256" key="1">
    <source>
        <dbReference type="SAM" id="MobiDB-lite"/>
    </source>
</evidence>
<dbReference type="Proteomes" id="UP000295257">
    <property type="component" value="Unassembled WGS sequence"/>
</dbReference>
<comment type="caution">
    <text evidence="2">The sequence shown here is derived from an EMBL/GenBank/DDBJ whole genome shotgun (WGS) entry which is preliminary data.</text>
</comment>
<dbReference type="PROSITE" id="PS51257">
    <property type="entry name" value="PROKAR_LIPOPROTEIN"/>
    <property type="match status" value="1"/>
</dbReference>
<keyword evidence="3" id="KW-1185">Reference proteome</keyword>
<dbReference type="AlphaFoldDB" id="A0A4R5NBH2"/>
<dbReference type="EMBL" id="PUFN01000029">
    <property type="protein sequence ID" value="TDG69843.1"/>
    <property type="molecule type" value="Genomic_DNA"/>
</dbReference>
<dbReference type="RefSeq" id="WP_010018826.1">
    <property type="nucleotide sequence ID" value="NZ_PUFN01000029.1"/>
</dbReference>
<sequence>MKKYWGILSAILVAVTLTGCGNHNQSKSSDTKKVTTHKVAKTSHKKKAKKTTKKTTASATSTAFSNRQFIASAGEFYSGVFFKGNQFIWKYTAPTTTNSDGSSSNDDKFFILQGTYKYLASSKILTLNINNQSKTYTGKALQLDKYQYQSVSAPAIASTLQFKVSDESGTTVLQPMSKSLGNEIAEANKNGKDDPNLTYDNVISKYSVQKVDSSMQQVKKGISSAAEFQDFIVHNMDNPNPDLELTSVANDGKDYDIYDSGDTTSDTPQKTIKAKYTLHVNNPVGGSEKYFLGDDDNIYWSPEQQTHNWLEEGMSTQYHQLYNL</sequence>
<gene>
    <name evidence="2" type="ORF">C5L30_001976</name>
</gene>
<organism evidence="2 3">
    <name type="scientific">Companilactobacillus farciminis</name>
    <dbReference type="NCBI Taxonomy" id="1612"/>
    <lineage>
        <taxon>Bacteria</taxon>
        <taxon>Bacillati</taxon>
        <taxon>Bacillota</taxon>
        <taxon>Bacilli</taxon>
        <taxon>Lactobacillales</taxon>
        <taxon>Lactobacillaceae</taxon>
        <taxon>Companilactobacillus</taxon>
    </lineage>
</organism>
<proteinExistence type="predicted"/>
<evidence type="ECO:0008006" key="4">
    <source>
        <dbReference type="Google" id="ProtNLM"/>
    </source>
</evidence>
<accession>A0A4R5NBH2</accession>
<evidence type="ECO:0000313" key="2">
    <source>
        <dbReference type="EMBL" id="TDG69843.1"/>
    </source>
</evidence>
<protein>
    <recommendedName>
        <fullName evidence="4">Lipoprotein</fullName>
    </recommendedName>
</protein>
<evidence type="ECO:0000313" key="3">
    <source>
        <dbReference type="Proteomes" id="UP000295257"/>
    </source>
</evidence>
<dbReference type="OrthoDB" id="2329857at2"/>
<feature type="region of interest" description="Disordered" evidence="1">
    <location>
        <begin position="23"/>
        <end position="54"/>
    </location>
</feature>
<reference evidence="2 3" key="1">
    <citation type="journal article" date="2019" name="Appl. Microbiol. Biotechnol.">
        <title>Uncovering carbohydrate metabolism through a genotype-phenotype association study of 56 lactic acid bacteria genomes.</title>
        <authorList>
            <person name="Buron-Moles G."/>
            <person name="Chailyan A."/>
            <person name="Dolejs I."/>
            <person name="Forster J."/>
            <person name="Miks M.H."/>
        </authorList>
    </citation>
    <scope>NUCLEOTIDE SEQUENCE [LARGE SCALE GENOMIC DNA]</scope>
    <source>
        <strain evidence="2 3">ATCC 29644</strain>
    </source>
</reference>
<name>A0A4R5NBH2_9LACO</name>
<feature type="compositionally biased region" description="Basic residues" evidence="1">
    <location>
        <begin position="34"/>
        <end position="53"/>
    </location>
</feature>